<dbReference type="PANTHER" id="PTHR10061">
    <property type="entry name" value="S-FORMYLGLUTATHIONE HYDROLASE"/>
    <property type="match status" value="1"/>
</dbReference>
<proteinExistence type="inferred from homology"/>
<comment type="similarity">
    <text evidence="1 7">Belongs to the esterase D family.</text>
</comment>
<dbReference type="EC" id="3.1.2.12" evidence="2 7"/>
<comment type="caution">
    <text evidence="8">The sequence shown here is derived from an EMBL/GenBank/DDBJ whole genome shotgun (WGS) entry which is preliminary data.</text>
</comment>
<keyword evidence="9" id="KW-1185">Reference proteome</keyword>
<dbReference type="AlphaFoldDB" id="A0A9P8T6U6"/>
<dbReference type="InterPro" id="IPR000801">
    <property type="entry name" value="Esterase-like"/>
</dbReference>
<dbReference type="Proteomes" id="UP000769157">
    <property type="component" value="Unassembled WGS sequence"/>
</dbReference>
<dbReference type="GO" id="GO:0005829">
    <property type="term" value="C:cytosol"/>
    <property type="evidence" value="ECO:0007669"/>
    <property type="project" value="TreeGrafter"/>
</dbReference>
<keyword evidence="4 7" id="KW-0719">Serine esterase</keyword>
<keyword evidence="5 7" id="KW-0378">Hydrolase</keyword>
<dbReference type="SUPFAM" id="SSF53474">
    <property type="entry name" value="alpha/beta-Hydrolases"/>
    <property type="match status" value="1"/>
</dbReference>
<dbReference type="OrthoDB" id="420518at2759"/>
<dbReference type="Pfam" id="PF00756">
    <property type="entry name" value="Esterase"/>
    <property type="match status" value="1"/>
</dbReference>
<reference evidence="8" key="2">
    <citation type="submission" date="2021-01" db="EMBL/GenBank/DDBJ databases">
        <authorList>
            <person name="Schikora-Tamarit M.A."/>
        </authorList>
    </citation>
    <scope>NUCLEOTIDE SEQUENCE</scope>
    <source>
        <strain evidence="8">CBS6075</strain>
    </source>
</reference>
<evidence type="ECO:0000313" key="9">
    <source>
        <dbReference type="Proteomes" id="UP000769157"/>
    </source>
</evidence>
<dbReference type="EMBL" id="JAEUBE010000158">
    <property type="protein sequence ID" value="KAH3668478.1"/>
    <property type="molecule type" value="Genomic_DNA"/>
</dbReference>
<evidence type="ECO:0000256" key="7">
    <source>
        <dbReference type="RuleBase" id="RU363068"/>
    </source>
</evidence>
<dbReference type="NCBIfam" id="TIGR02821">
    <property type="entry name" value="fghA_ester_D"/>
    <property type="match status" value="1"/>
</dbReference>
<comment type="function">
    <text evidence="7">Serine hydrolase involved in the detoxification of formaldehyde.</text>
</comment>
<dbReference type="GeneID" id="70234199"/>
<dbReference type="FunFam" id="3.40.50.1820:FF:000002">
    <property type="entry name" value="S-formylglutathione hydrolase"/>
    <property type="match status" value="1"/>
</dbReference>
<sequence>MSFTTQEEIKSFGGKIVKLQHDSKETKTKMDVNLYLPKQYYEKPDTKLPVLVFLSGLSCTPNNCSEKGFWQPYCNEYGFAMVFPDTSPRGAGVEGEDETYKFGTGAGFYVDATEEKWSKNYRMYSYISKELLPGLASAYSQLDFDNISITGHSMGGYGALMFYFRHPGRFKSVSAFAPISNPSNGEWGRTGFSVYLGNDKSKWAEYDPTELIKKYDGPTTPILIHTGKADPHYYEEHQLLPENLLKASEESKLKGKIISHMEDGYNHSFYFVSSFTKDHAAHHAKYLGLTSKL</sequence>
<evidence type="ECO:0000256" key="4">
    <source>
        <dbReference type="ARBA" id="ARBA00022487"/>
    </source>
</evidence>
<name>A0A9P8T6U6_9ASCO</name>
<evidence type="ECO:0000256" key="5">
    <source>
        <dbReference type="ARBA" id="ARBA00022801"/>
    </source>
</evidence>
<dbReference type="Gene3D" id="3.40.50.1820">
    <property type="entry name" value="alpha/beta hydrolase"/>
    <property type="match status" value="1"/>
</dbReference>
<comment type="catalytic activity">
    <reaction evidence="7">
        <text>S-formylglutathione + H2O = formate + glutathione + H(+)</text>
        <dbReference type="Rhea" id="RHEA:14961"/>
        <dbReference type="ChEBI" id="CHEBI:15377"/>
        <dbReference type="ChEBI" id="CHEBI:15378"/>
        <dbReference type="ChEBI" id="CHEBI:15740"/>
        <dbReference type="ChEBI" id="CHEBI:57688"/>
        <dbReference type="ChEBI" id="CHEBI:57925"/>
        <dbReference type="EC" id="3.1.2.12"/>
    </reaction>
</comment>
<dbReference type="GO" id="GO:0018738">
    <property type="term" value="F:S-formylglutathione hydrolase activity"/>
    <property type="evidence" value="ECO:0007669"/>
    <property type="project" value="UniProtKB-EC"/>
</dbReference>
<feature type="active site" description="Charge relay system" evidence="6">
    <location>
        <position position="153"/>
    </location>
</feature>
<dbReference type="InterPro" id="IPR029058">
    <property type="entry name" value="AB_hydrolase_fold"/>
</dbReference>
<dbReference type="PANTHER" id="PTHR10061:SF0">
    <property type="entry name" value="S-FORMYLGLUTATHIONE HYDROLASE"/>
    <property type="match status" value="1"/>
</dbReference>
<evidence type="ECO:0000256" key="2">
    <source>
        <dbReference type="ARBA" id="ARBA00012479"/>
    </source>
</evidence>
<evidence type="ECO:0000313" key="8">
    <source>
        <dbReference type="EMBL" id="KAH3668478.1"/>
    </source>
</evidence>
<protein>
    <recommendedName>
        <fullName evidence="3 7">S-formylglutathione hydrolase</fullName>
        <ecNumber evidence="2 7">3.1.2.12</ecNumber>
    </recommendedName>
</protein>
<dbReference type="InterPro" id="IPR014186">
    <property type="entry name" value="S-formylglutathione_hydrol"/>
</dbReference>
<feature type="active site" description="Charge relay system" evidence="6">
    <location>
        <position position="267"/>
    </location>
</feature>
<organism evidence="8 9">
    <name type="scientific">Ogataea philodendri</name>
    <dbReference type="NCBI Taxonomy" id="1378263"/>
    <lineage>
        <taxon>Eukaryota</taxon>
        <taxon>Fungi</taxon>
        <taxon>Dikarya</taxon>
        <taxon>Ascomycota</taxon>
        <taxon>Saccharomycotina</taxon>
        <taxon>Pichiomycetes</taxon>
        <taxon>Pichiales</taxon>
        <taxon>Pichiaceae</taxon>
        <taxon>Ogataea</taxon>
    </lineage>
</organism>
<feature type="active site" description="Charge relay system" evidence="6">
    <location>
        <position position="230"/>
    </location>
</feature>
<dbReference type="GO" id="GO:0052689">
    <property type="term" value="F:carboxylic ester hydrolase activity"/>
    <property type="evidence" value="ECO:0007669"/>
    <property type="project" value="UniProtKB-KW"/>
</dbReference>
<reference evidence="8" key="1">
    <citation type="journal article" date="2021" name="Open Biol.">
        <title>Shared evolutionary footprints suggest mitochondrial oxidative damage underlies multiple complex I losses in fungi.</title>
        <authorList>
            <person name="Schikora-Tamarit M.A."/>
            <person name="Marcet-Houben M."/>
            <person name="Nosek J."/>
            <person name="Gabaldon T."/>
        </authorList>
    </citation>
    <scope>NUCLEOTIDE SEQUENCE</scope>
    <source>
        <strain evidence="8">CBS6075</strain>
    </source>
</reference>
<evidence type="ECO:0000256" key="6">
    <source>
        <dbReference type="PIRSR" id="PIRSR614186-1"/>
    </source>
</evidence>
<evidence type="ECO:0000256" key="1">
    <source>
        <dbReference type="ARBA" id="ARBA00005622"/>
    </source>
</evidence>
<keyword evidence="7" id="KW-0963">Cytoplasm</keyword>
<evidence type="ECO:0000256" key="3">
    <source>
        <dbReference type="ARBA" id="ARBA00016774"/>
    </source>
</evidence>
<dbReference type="CDD" id="cd00741">
    <property type="entry name" value="Lipase"/>
    <property type="match status" value="1"/>
</dbReference>
<accession>A0A9P8T6U6</accession>
<gene>
    <name evidence="8" type="ORF">OGAPHI_002232</name>
</gene>
<dbReference type="GO" id="GO:0046294">
    <property type="term" value="P:formaldehyde catabolic process"/>
    <property type="evidence" value="ECO:0007669"/>
    <property type="project" value="InterPro"/>
</dbReference>
<comment type="subcellular location">
    <subcellularLocation>
        <location evidence="7">Cytoplasm</location>
    </subcellularLocation>
</comment>
<dbReference type="RefSeq" id="XP_046062892.1">
    <property type="nucleotide sequence ID" value="XM_046203080.1"/>
</dbReference>